<dbReference type="PATRIC" id="fig|1203606.4.peg.2049"/>
<comment type="subcellular location">
    <subcellularLocation>
        <location evidence="1">Cell membrane</location>
        <topology evidence="1">Multi-pass membrane protein</topology>
    </subcellularLocation>
</comment>
<reference evidence="7 8" key="1">
    <citation type="submission" date="2013-01" db="EMBL/GenBank/DDBJ databases">
        <title>The Genome Sequence of Butyricicoccus pullicaecorum 1.2.</title>
        <authorList>
            <consortium name="The Broad Institute Genome Sequencing Platform"/>
            <person name="Earl A."/>
            <person name="Ward D."/>
            <person name="Feldgarden M."/>
            <person name="Gevers D."/>
            <person name="Van Immerseel F."/>
            <person name="Eeckhaut V."/>
            <person name="Walker B."/>
            <person name="Young S.K."/>
            <person name="Zeng Q."/>
            <person name="Gargeya S."/>
            <person name="Fitzgerald M."/>
            <person name="Haas B."/>
            <person name="Abouelleil A."/>
            <person name="Alvarado L."/>
            <person name="Arachchi H.M."/>
            <person name="Berlin A.M."/>
            <person name="Chapman S.B."/>
            <person name="Dewar J."/>
            <person name="Goldberg J."/>
            <person name="Griggs A."/>
            <person name="Gujja S."/>
            <person name="Hansen M."/>
            <person name="Howarth C."/>
            <person name="Imamovic A."/>
            <person name="Larimer J."/>
            <person name="McCowan C."/>
            <person name="Murphy C."/>
            <person name="Neiman D."/>
            <person name="Pearson M."/>
            <person name="Priest M."/>
            <person name="Roberts A."/>
            <person name="Saif S."/>
            <person name="Shea T."/>
            <person name="Sisk P."/>
            <person name="Sykes S."/>
            <person name="Wortman J."/>
            <person name="Nusbaum C."/>
            <person name="Birren B."/>
        </authorList>
    </citation>
    <scope>NUCLEOTIDE SEQUENCE [LARGE SCALE GENOMIC DNA]</scope>
    <source>
        <strain evidence="7 8">1.2</strain>
    </source>
</reference>
<comment type="similarity">
    <text evidence="2">Belongs to the VirD4/TraG family.</text>
</comment>
<dbReference type="Gene3D" id="3.40.50.300">
    <property type="entry name" value="P-loop containing nucleotide triphosphate hydrolases"/>
    <property type="match status" value="1"/>
</dbReference>
<protein>
    <recommendedName>
        <fullName evidence="9">TraD/TraG TraM recognition site domain-containing protein</fullName>
    </recommendedName>
</protein>
<proteinExistence type="inferred from homology"/>
<accession>R8VU48</accession>
<evidence type="ECO:0000313" key="8">
    <source>
        <dbReference type="Proteomes" id="UP000013981"/>
    </source>
</evidence>
<dbReference type="EMBL" id="AQOB01000008">
    <property type="protein sequence ID" value="EOQ36063.1"/>
    <property type="molecule type" value="Genomic_DNA"/>
</dbReference>
<keyword evidence="8" id="KW-1185">Reference proteome</keyword>
<dbReference type="PANTHER" id="PTHR37937">
    <property type="entry name" value="CONJUGATIVE TRANSFER: DNA TRANSPORT"/>
    <property type="match status" value="1"/>
</dbReference>
<keyword evidence="4" id="KW-0812">Transmembrane</keyword>
<dbReference type="SUPFAM" id="SSF52540">
    <property type="entry name" value="P-loop containing nucleoside triphosphate hydrolases"/>
    <property type="match status" value="1"/>
</dbReference>
<dbReference type="AlphaFoldDB" id="R8VU48"/>
<comment type="caution">
    <text evidence="7">The sequence shown here is derived from an EMBL/GenBank/DDBJ whole genome shotgun (WGS) entry which is preliminary data.</text>
</comment>
<dbReference type="InterPro" id="IPR003688">
    <property type="entry name" value="TraG/VirD4"/>
</dbReference>
<dbReference type="InterPro" id="IPR051539">
    <property type="entry name" value="T4SS-coupling_protein"/>
</dbReference>
<keyword evidence="3" id="KW-1003">Cell membrane</keyword>
<evidence type="ECO:0000256" key="6">
    <source>
        <dbReference type="ARBA" id="ARBA00023136"/>
    </source>
</evidence>
<evidence type="ECO:0000256" key="4">
    <source>
        <dbReference type="ARBA" id="ARBA00022692"/>
    </source>
</evidence>
<evidence type="ECO:0008006" key="9">
    <source>
        <dbReference type="Google" id="ProtNLM"/>
    </source>
</evidence>
<dbReference type="CDD" id="cd01127">
    <property type="entry name" value="TrwB_TraG_TraD_VirD4"/>
    <property type="match status" value="1"/>
</dbReference>
<evidence type="ECO:0000256" key="5">
    <source>
        <dbReference type="ARBA" id="ARBA00022989"/>
    </source>
</evidence>
<name>R8VU48_9FIRM</name>
<dbReference type="Pfam" id="PF02534">
    <property type="entry name" value="T4SS-DNA_transf"/>
    <property type="match status" value="1"/>
</dbReference>
<evidence type="ECO:0000256" key="2">
    <source>
        <dbReference type="ARBA" id="ARBA00008806"/>
    </source>
</evidence>
<evidence type="ECO:0000256" key="3">
    <source>
        <dbReference type="ARBA" id="ARBA00022475"/>
    </source>
</evidence>
<gene>
    <name evidence="7" type="ORF">HMPREF1526_02095</name>
</gene>
<keyword evidence="5" id="KW-1133">Transmembrane helix</keyword>
<dbReference type="InterPro" id="IPR027417">
    <property type="entry name" value="P-loop_NTPase"/>
</dbReference>
<evidence type="ECO:0000313" key="7">
    <source>
        <dbReference type="EMBL" id="EOQ36063.1"/>
    </source>
</evidence>
<evidence type="ECO:0000256" key="1">
    <source>
        <dbReference type="ARBA" id="ARBA00004651"/>
    </source>
</evidence>
<organism evidence="7 8">
    <name type="scientific">Butyricicoccus pullicaecorum 1.2</name>
    <dbReference type="NCBI Taxonomy" id="1203606"/>
    <lineage>
        <taxon>Bacteria</taxon>
        <taxon>Bacillati</taxon>
        <taxon>Bacillota</taxon>
        <taxon>Clostridia</taxon>
        <taxon>Eubacteriales</taxon>
        <taxon>Butyricicoccaceae</taxon>
        <taxon>Butyricicoccus</taxon>
    </lineage>
</organism>
<dbReference type="HOGENOM" id="CLU_1264989_0_0_9"/>
<dbReference type="GO" id="GO:0005886">
    <property type="term" value="C:plasma membrane"/>
    <property type="evidence" value="ECO:0007669"/>
    <property type="project" value="UniProtKB-SubCell"/>
</dbReference>
<dbReference type="PANTHER" id="PTHR37937:SF1">
    <property type="entry name" value="CONJUGATIVE TRANSFER: DNA TRANSPORT"/>
    <property type="match status" value="1"/>
</dbReference>
<sequence length="218" mass="24931">MRSIIPLSPEDKQPFWVETEQGVFAAALLYYFQCGLSFSESVSMIVSESISALTSTLRASSDIRIRALLGEISEMKAETVAAVDRGLRNHLILFAIDPQISHALRGKRESAPCFTWEDLQKYQIFLRIPAHKVEQWSGAINLMYAQFFRYLERRPERYTPESAAHPQLLLLMDEFARFGKLDNMTAALSTLRSKKVNICLFVQSIQILRLGRSPHHLR</sequence>
<dbReference type="Proteomes" id="UP000013981">
    <property type="component" value="Unassembled WGS sequence"/>
</dbReference>
<keyword evidence="6" id="KW-0472">Membrane</keyword>